<reference evidence="2" key="1">
    <citation type="journal article" date="2014" name="Proc. Natl. Acad. Sci. U.S.A.">
        <title>Extensive sampling of basidiomycete genomes demonstrates inadequacy of the white-rot/brown-rot paradigm for wood decay fungi.</title>
        <authorList>
            <person name="Riley R."/>
            <person name="Salamov A.A."/>
            <person name="Brown D.W."/>
            <person name="Nagy L.G."/>
            <person name="Floudas D."/>
            <person name="Held B.W."/>
            <person name="Levasseur A."/>
            <person name="Lombard V."/>
            <person name="Morin E."/>
            <person name="Otillar R."/>
            <person name="Lindquist E.A."/>
            <person name="Sun H."/>
            <person name="LaButti K.M."/>
            <person name="Schmutz J."/>
            <person name="Jabbour D."/>
            <person name="Luo H."/>
            <person name="Baker S.E."/>
            <person name="Pisabarro A.G."/>
            <person name="Walton J.D."/>
            <person name="Blanchette R.A."/>
            <person name="Henrissat B."/>
            <person name="Martin F."/>
            <person name="Cullen D."/>
            <person name="Hibbett D.S."/>
            <person name="Grigoriev I.V."/>
        </authorList>
    </citation>
    <scope>NUCLEOTIDE SEQUENCE [LARGE SCALE GENOMIC DNA]</scope>
    <source>
        <strain evidence="2">MUCL 33604</strain>
    </source>
</reference>
<dbReference type="OrthoDB" id="2418900at2759"/>
<dbReference type="Proteomes" id="UP000027265">
    <property type="component" value="Unassembled WGS sequence"/>
</dbReference>
<sequence length="294" mass="33299">MSSSDWMWEVQQLLPEGATLLPVILSSDKTHLSTFSRDKQAWPVYITIGNIDKSVRRSPKRRAVTLLGYLPVAKLQCFAKSERSLQGYRIFHYAMKQLLQPLVEAGQHGVEMVCSDGFVCQTYLILAAYVADYPEQCLVSCCKENRCPTCVVAPDERGELLDSLYRDPAESITAIHESVTNPRFADEGLREIPEPFWAKLPYANIFACITPDLLHQLHKGVFKDHLFKWVATGFEDEVDARFIRVPPYQGLQIFKKGISSVSQWTGNEYRQMEKVFVGIIASLHAEEPRIIAAS</sequence>
<dbReference type="InterPro" id="IPR041078">
    <property type="entry name" value="Plavaka"/>
</dbReference>
<accession>A0A067PII5</accession>
<protein>
    <submittedName>
        <fullName evidence="1">Uncharacterized protein</fullName>
    </submittedName>
</protein>
<keyword evidence="2" id="KW-1185">Reference proteome</keyword>
<dbReference type="HOGENOM" id="CLU_006344_8_0_1"/>
<proteinExistence type="predicted"/>
<evidence type="ECO:0000313" key="1">
    <source>
        <dbReference type="EMBL" id="KDQ53650.1"/>
    </source>
</evidence>
<gene>
    <name evidence="1" type="ORF">JAAARDRAFT_136710</name>
</gene>
<organism evidence="1 2">
    <name type="scientific">Jaapia argillacea MUCL 33604</name>
    <dbReference type="NCBI Taxonomy" id="933084"/>
    <lineage>
        <taxon>Eukaryota</taxon>
        <taxon>Fungi</taxon>
        <taxon>Dikarya</taxon>
        <taxon>Basidiomycota</taxon>
        <taxon>Agaricomycotina</taxon>
        <taxon>Agaricomycetes</taxon>
        <taxon>Agaricomycetidae</taxon>
        <taxon>Jaapiales</taxon>
        <taxon>Jaapiaceae</taxon>
        <taxon>Jaapia</taxon>
    </lineage>
</organism>
<name>A0A067PII5_9AGAM</name>
<dbReference type="AlphaFoldDB" id="A0A067PII5"/>
<evidence type="ECO:0000313" key="2">
    <source>
        <dbReference type="Proteomes" id="UP000027265"/>
    </source>
</evidence>
<dbReference type="EMBL" id="KL197732">
    <property type="protein sequence ID" value="KDQ53650.1"/>
    <property type="molecule type" value="Genomic_DNA"/>
</dbReference>
<dbReference type="InParanoid" id="A0A067PII5"/>
<dbReference type="STRING" id="933084.A0A067PII5"/>
<dbReference type="Pfam" id="PF18759">
    <property type="entry name" value="Plavaka"/>
    <property type="match status" value="1"/>
</dbReference>